<keyword evidence="6 15" id="KW-0808">Transferase</keyword>
<evidence type="ECO:0000256" key="8">
    <source>
        <dbReference type="ARBA" id="ARBA00022741"/>
    </source>
</evidence>
<dbReference type="Pfam" id="PF06574">
    <property type="entry name" value="FAD_syn"/>
    <property type="match status" value="1"/>
</dbReference>
<reference evidence="17 18" key="1">
    <citation type="submission" date="2021-05" db="EMBL/GenBank/DDBJ databases">
        <title>The draft genome of Geobacter chapellei DSM 13688.</title>
        <authorList>
            <person name="Xu Z."/>
            <person name="Masuda Y."/>
            <person name="Itoh H."/>
            <person name="Senoo K."/>
        </authorList>
    </citation>
    <scope>NUCLEOTIDE SEQUENCE [LARGE SCALE GENOMIC DNA]</scope>
    <source>
        <strain evidence="17 18">DSM 13688</strain>
    </source>
</reference>
<evidence type="ECO:0000256" key="14">
    <source>
        <dbReference type="ARBA" id="ARBA00049494"/>
    </source>
</evidence>
<evidence type="ECO:0000313" key="18">
    <source>
        <dbReference type="Proteomes" id="UP000784128"/>
    </source>
</evidence>
<dbReference type="SUPFAM" id="SSF52374">
    <property type="entry name" value="Nucleotidylyl transferase"/>
    <property type="match status" value="1"/>
</dbReference>
<proteinExistence type="inferred from homology"/>
<dbReference type="InterPro" id="IPR023468">
    <property type="entry name" value="Riboflavin_kinase"/>
</dbReference>
<dbReference type="EC" id="2.7.1.26" evidence="15"/>
<keyword evidence="5 15" id="KW-0288">FMN</keyword>
<keyword evidence="10 15" id="KW-0274">FAD</keyword>
<evidence type="ECO:0000256" key="11">
    <source>
        <dbReference type="ARBA" id="ARBA00022840"/>
    </source>
</evidence>
<dbReference type="PANTHER" id="PTHR22749">
    <property type="entry name" value="RIBOFLAVIN KINASE/FMN ADENYLYLTRANSFERASE"/>
    <property type="match status" value="1"/>
</dbReference>
<evidence type="ECO:0000256" key="13">
    <source>
        <dbReference type="ARBA" id="ARBA00047880"/>
    </source>
</evidence>
<evidence type="ECO:0000256" key="9">
    <source>
        <dbReference type="ARBA" id="ARBA00022777"/>
    </source>
</evidence>
<evidence type="ECO:0000256" key="4">
    <source>
        <dbReference type="ARBA" id="ARBA00022630"/>
    </source>
</evidence>
<comment type="caution">
    <text evidence="17">The sequence shown here is derived from an EMBL/GenBank/DDBJ whole genome shotgun (WGS) entry which is preliminary data.</text>
</comment>
<keyword evidence="7 15" id="KW-0548">Nucleotidyltransferase</keyword>
<dbReference type="InterPro" id="IPR002606">
    <property type="entry name" value="Riboflavin_kinase_bac"/>
</dbReference>
<dbReference type="InterPro" id="IPR015865">
    <property type="entry name" value="Riboflavin_kinase_bac/euk"/>
</dbReference>
<evidence type="ECO:0000256" key="12">
    <source>
        <dbReference type="ARBA" id="ARBA00023268"/>
    </source>
</evidence>
<dbReference type="EC" id="2.7.7.2" evidence="15"/>
<keyword evidence="8 15" id="KW-0547">Nucleotide-binding</keyword>
<dbReference type="InterPro" id="IPR023465">
    <property type="entry name" value="Riboflavin_kinase_dom_sf"/>
</dbReference>
<comment type="catalytic activity">
    <reaction evidence="13 15">
        <text>riboflavin + ATP = FMN + ADP + H(+)</text>
        <dbReference type="Rhea" id="RHEA:14357"/>
        <dbReference type="ChEBI" id="CHEBI:15378"/>
        <dbReference type="ChEBI" id="CHEBI:30616"/>
        <dbReference type="ChEBI" id="CHEBI:57986"/>
        <dbReference type="ChEBI" id="CHEBI:58210"/>
        <dbReference type="ChEBI" id="CHEBI:456216"/>
        <dbReference type="EC" id="2.7.1.26"/>
    </reaction>
</comment>
<comment type="function">
    <text evidence="1">Catalyzes the phosphorylation of riboflavin to FMN followed by the adenylation of FMN to FAD.</text>
</comment>
<keyword evidence="12" id="KW-0511">Multifunctional enzyme</keyword>
<dbReference type="InterPro" id="IPR015864">
    <property type="entry name" value="FAD_synthase"/>
</dbReference>
<dbReference type="PIRSF" id="PIRSF004491">
    <property type="entry name" value="FAD_Synth"/>
    <property type="match status" value="1"/>
</dbReference>
<dbReference type="SMART" id="SM00904">
    <property type="entry name" value="Flavokinase"/>
    <property type="match status" value="1"/>
</dbReference>
<dbReference type="Proteomes" id="UP000784128">
    <property type="component" value="Unassembled WGS sequence"/>
</dbReference>
<dbReference type="GO" id="GO:0008531">
    <property type="term" value="F:riboflavin kinase activity"/>
    <property type="evidence" value="ECO:0007669"/>
    <property type="project" value="UniProtKB-EC"/>
</dbReference>
<keyword evidence="11 15" id="KW-0067">ATP-binding</keyword>
<protein>
    <recommendedName>
        <fullName evidence="15">Riboflavin biosynthesis protein</fullName>
    </recommendedName>
    <domain>
        <recommendedName>
            <fullName evidence="15">Riboflavin kinase</fullName>
            <ecNumber evidence="15">2.7.1.26</ecNumber>
        </recommendedName>
        <alternativeName>
            <fullName evidence="15">Flavokinase</fullName>
        </alternativeName>
    </domain>
    <domain>
        <recommendedName>
            <fullName evidence="15">FMN adenylyltransferase</fullName>
            <ecNumber evidence="15">2.7.7.2</ecNumber>
        </recommendedName>
        <alternativeName>
            <fullName evidence="15">FAD pyrophosphorylase</fullName>
        </alternativeName>
        <alternativeName>
            <fullName evidence="15">FAD synthase</fullName>
        </alternativeName>
    </domain>
</protein>
<comment type="similarity">
    <text evidence="15">Belongs to the ribF family.</text>
</comment>
<dbReference type="NCBIfam" id="TIGR00083">
    <property type="entry name" value="ribF"/>
    <property type="match status" value="1"/>
</dbReference>
<organism evidence="17 18">
    <name type="scientific">Pelotalea chapellei</name>
    <dbReference type="NCBI Taxonomy" id="44671"/>
    <lineage>
        <taxon>Bacteria</taxon>
        <taxon>Pseudomonadati</taxon>
        <taxon>Thermodesulfobacteriota</taxon>
        <taxon>Desulfuromonadia</taxon>
        <taxon>Geobacterales</taxon>
        <taxon>Geobacteraceae</taxon>
        <taxon>Pelotalea</taxon>
    </lineage>
</organism>
<gene>
    <name evidence="17" type="ORF">KJB30_07315</name>
</gene>
<comment type="catalytic activity">
    <reaction evidence="14 15">
        <text>FMN + ATP + H(+) = FAD + diphosphate</text>
        <dbReference type="Rhea" id="RHEA:17237"/>
        <dbReference type="ChEBI" id="CHEBI:15378"/>
        <dbReference type="ChEBI" id="CHEBI:30616"/>
        <dbReference type="ChEBI" id="CHEBI:33019"/>
        <dbReference type="ChEBI" id="CHEBI:57692"/>
        <dbReference type="ChEBI" id="CHEBI:58210"/>
        <dbReference type="EC" id="2.7.7.2"/>
    </reaction>
</comment>
<evidence type="ECO:0000256" key="10">
    <source>
        <dbReference type="ARBA" id="ARBA00022827"/>
    </source>
</evidence>
<dbReference type="GO" id="GO:0003919">
    <property type="term" value="F:FMN adenylyltransferase activity"/>
    <property type="evidence" value="ECO:0007669"/>
    <property type="project" value="UniProtKB-EC"/>
</dbReference>
<dbReference type="Pfam" id="PF01687">
    <property type="entry name" value="Flavokinase"/>
    <property type="match status" value="1"/>
</dbReference>
<evidence type="ECO:0000256" key="5">
    <source>
        <dbReference type="ARBA" id="ARBA00022643"/>
    </source>
</evidence>
<keyword evidence="18" id="KW-1185">Reference proteome</keyword>
<dbReference type="PANTHER" id="PTHR22749:SF6">
    <property type="entry name" value="RIBOFLAVIN KINASE"/>
    <property type="match status" value="1"/>
</dbReference>
<comment type="pathway">
    <text evidence="2 15">Cofactor biosynthesis; FAD biosynthesis; FAD from FMN: step 1/1.</text>
</comment>
<accession>A0ABS5U7E7</accession>
<dbReference type="SUPFAM" id="SSF82114">
    <property type="entry name" value="Riboflavin kinase-like"/>
    <property type="match status" value="1"/>
</dbReference>
<dbReference type="Gene3D" id="3.40.50.620">
    <property type="entry name" value="HUPs"/>
    <property type="match status" value="1"/>
</dbReference>
<evidence type="ECO:0000256" key="7">
    <source>
        <dbReference type="ARBA" id="ARBA00022695"/>
    </source>
</evidence>
<evidence type="ECO:0000256" key="15">
    <source>
        <dbReference type="PIRNR" id="PIRNR004491"/>
    </source>
</evidence>
<dbReference type="EMBL" id="JAHDYS010000005">
    <property type="protein sequence ID" value="MBT1071586.1"/>
    <property type="molecule type" value="Genomic_DNA"/>
</dbReference>
<name>A0ABS5U7E7_9BACT</name>
<evidence type="ECO:0000256" key="3">
    <source>
        <dbReference type="ARBA" id="ARBA00005201"/>
    </source>
</evidence>
<evidence type="ECO:0000259" key="16">
    <source>
        <dbReference type="SMART" id="SM00904"/>
    </source>
</evidence>
<dbReference type="NCBIfam" id="NF004160">
    <property type="entry name" value="PRK05627.1-3"/>
    <property type="match status" value="1"/>
</dbReference>
<comment type="pathway">
    <text evidence="3 15">Cofactor biosynthesis; FMN biosynthesis; FMN from riboflavin (ATP route): step 1/1.</text>
</comment>
<feature type="domain" description="Riboflavin kinase" evidence="16">
    <location>
        <begin position="183"/>
        <end position="306"/>
    </location>
</feature>
<dbReference type="InterPro" id="IPR014729">
    <property type="entry name" value="Rossmann-like_a/b/a_fold"/>
</dbReference>
<evidence type="ECO:0000256" key="2">
    <source>
        <dbReference type="ARBA" id="ARBA00004726"/>
    </source>
</evidence>
<evidence type="ECO:0000313" key="17">
    <source>
        <dbReference type="EMBL" id="MBT1071586.1"/>
    </source>
</evidence>
<evidence type="ECO:0000256" key="6">
    <source>
        <dbReference type="ARBA" id="ARBA00022679"/>
    </source>
</evidence>
<sequence>MKILHCRDLLLKNFEKSVVTIGNFDGVHRGHTEIFRFLTTRAQDLEMPSVVVTFEPHPLAVLAPELAPQRITTFDQKAALIAAAGIDCLVVIEFTPEFSLCSAESFVRDILCHSLGMRHVIIGHDYAFGRDRQGNFETLSRLGKECGFTLEDLDPVGGGGAIFSSSLARRLLSAGDITGATEVLGRYHTISGQVVHGREIGIKLGFPTANIATYNELIPPEGVYAVMVTVDDKLFWGACNIGSNPTFNGERCTVEVFLLDFSGHLYDRQLSVSFVQRLREEKKFSNMETLIEAIGHDVARTREILASVEKDMIPVPFNLLEKERS</sequence>
<dbReference type="Gene3D" id="2.40.30.30">
    <property type="entry name" value="Riboflavin kinase-like"/>
    <property type="match status" value="1"/>
</dbReference>
<keyword evidence="9 15" id="KW-0418">Kinase</keyword>
<evidence type="ECO:0000256" key="1">
    <source>
        <dbReference type="ARBA" id="ARBA00002121"/>
    </source>
</evidence>
<dbReference type="CDD" id="cd02064">
    <property type="entry name" value="FAD_synthetase_N"/>
    <property type="match status" value="1"/>
</dbReference>
<dbReference type="RefSeq" id="WP_214297475.1">
    <property type="nucleotide sequence ID" value="NZ_JAHDYS010000005.1"/>
</dbReference>
<dbReference type="NCBIfam" id="NF004162">
    <property type="entry name" value="PRK05627.1-5"/>
    <property type="match status" value="1"/>
</dbReference>
<keyword evidence="4 15" id="KW-0285">Flavoprotein</keyword>